<feature type="compositionally biased region" description="Basic and acidic residues" evidence="1">
    <location>
        <begin position="159"/>
        <end position="170"/>
    </location>
</feature>
<dbReference type="PROSITE" id="PS51354">
    <property type="entry name" value="GLUTAREDOXIN_2"/>
    <property type="match status" value="1"/>
</dbReference>
<comment type="caution">
    <text evidence="4">The sequence shown here is derived from an EMBL/GenBank/DDBJ whole genome shotgun (WGS) entry which is preliminary data.</text>
</comment>
<dbReference type="InterPro" id="IPR014025">
    <property type="entry name" value="Glutaredoxin_subgr"/>
</dbReference>
<proteinExistence type="predicted"/>
<dbReference type="NCBIfam" id="TIGR02180">
    <property type="entry name" value="GRX_euk"/>
    <property type="match status" value="1"/>
</dbReference>
<evidence type="ECO:0000256" key="2">
    <source>
        <dbReference type="SAM" id="Phobius"/>
    </source>
</evidence>
<name>A0ABR4CBH6_9HELO</name>
<feature type="region of interest" description="Disordered" evidence="1">
    <location>
        <begin position="75"/>
        <end position="170"/>
    </location>
</feature>
<evidence type="ECO:0000259" key="3">
    <source>
        <dbReference type="Pfam" id="PF00462"/>
    </source>
</evidence>
<dbReference type="PRINTS" id="PR00160">
    <property type="entry name" value="GLUTAREDOXIN"/>
</dbReference>
<evidence type="ECO:0000256" key="1">
    <source>
        <dbReference type="SAM" id="MobiDB-lite"/>
    </source>
</evidence>
<accession>A0ABR4CBH6</accession>
<dbReference type="PANTHER" id="PTHR45694:SF5">
    <property type="entry name" value="GLUTAREDOXIN 2"/>
    <property type="match status" value="1"/>
</dbReference>
<dbReference type="Gene3D" id="3.40.30.10">
    <property type="entry name" value="Glutaredoxin"/>
    <property type="match status" value="1"/>
</dbReference>
<gene>
    <name evidence="4" type="ORF">VTL71DRAFT_1699</name>
</gene>
<keyword evidence="2" id="KW-0472">Membrane</keyword>
<keyword evidence="2" id="KW-0812">Transmembrane</keyword>
<feature type="transmembrane region" description="Helical" evidence="2">
    <location>
        <begin position="29"/>
        <end position="47"/>
    </location>
</feature>
<feature type="domain" description="Glutaredoxin" evidence="3">
    <location>
        <begin position="184"/>
        <end position="249"/>
    </location>
</feature>
<evidence type="ECO:0000313" key="5">
    <source>
        <dbReference type="Proteomes" id="UP001595075"/>
    </source>
</evidence>
<organism evidence="4 5">
    <name type="scientific">Oculimacula yallundae</name>
    <dbReference type="NCBI Taxonomy" id="86028"/>
    <lineage>
        <taxon>Eukaryota</taxon>
        <taxon>Fungi</taxon>
        <taxon>Dikarya</taxon>
        <taxon>Ascomycota</taxon>
        <taxon>Pezizomycotina</taxon>
        <taxon>Leotiomycetes</taxon>
        <taxon>Helotiales</taxon>
        <taxon>Ploettnerulaceae</taxon>
        <taxon>Oculimacula</taxon>
    </lineage>
</organism>
<dbReference type="PANTHER" id="PTHR45694">
    <property type="entry name" value="GLUTAREDOXIN 2"/>
    <property type="match status" value="1"/>
</dbReference>
<evidence type="ECO:0000313" key="4">
    <source>
        <dbReference type="EMBL" id="KAL2067275.1"/>
    </source>
</evidence>
<dbReference type="InterPro" id="IPR011899">
    <property type="entry name" value="Glutaredoxin_euk/vir"/>
</dbReference>
<dbReference type="Proteomes" id="UP001595075">
    <property type="component" value="Unassembled WGS sequence"/>
</dbReference>
<dbReference type="InterPro" id="IPR036249">
    <property type="entry name" value="Thioredoxin-like_sf"/>
</dbReference>
<dbReference type="SUPFAM" id="SSF52833">
    <property type="entry name" value="Thioredoxin-like"/>
    <property type="match status" value="1"/>
</dbReference>
<reference evidence="4 5" key="1">
    <citation type="journal article" date="2024" name="Commun. Biol.">
        <title>Comparative genomic analysis of thermophilic fungi reveals convergent evolutionary adaptations and gene losses.</title>
        <authorList>
            <person name="Steindorff A.S."/>
            <person name="Aguilar-Pontes M.V."/>
            <person name="Robinson A.J."/>
            <person name="Andreopoulos B."/>
            <person name="LaButti K."/>
            <person name="Kuo A."/>
            <person name="Mondo S."/>
            <person name="Riley R."/>
            <person name="Otillar R."/>
            <person name="Haridas S."/>
            <person name="Lipzen A."/>
            <person name="Grimwood J."/>
            <person name="Schmutz J."/>
            <person name="Clum A."/>
            <person name="Reid I.D."/>
            <person name="Moisan M.C."/>
            <person name="Butler G."/>
            <person name="Nguyen T.T.M."/>
            <person name="Dewar K."/>
            <person name="Conant G."/>
            <person name="Drula E."/>
            <person name="Henrissat B."/>
            <person name="Hansel C."/>
            <person name="Singer S."/>
            <person name="Hutchinson M.I."/>
            <person name="de Vries R.P."/>
            <person name="Natvig D.O."/>
            <person name="Powell A.J."/>
            <person name="Tsang A."/>
            <person name="Grigoriev I.V."/>
        </authorList>
    </citation>
    <scope>NUCLEOTIDE SEQUENCE [LARGE SCALE GENOMIC DNA]</scope>
    <source>
        <strain evidence="4 5">CBS 494.80</strain>
    </source>
</reference>
<sequence>MSRYHQNPINTTPIFSARRTSTMPSMRRIKVFGLLVVMAFITLLLYTKSSNSNLQASQTGDFFYKTKSALDRSPVGGGASTAGMGKVVGTGNQDDKEASKARLQQAAQVAKDNANLKAPKPDPPSKVVGIGSAAEGAEKSVAGRKKFGSSSSGAGEAQEPMKEESEEDRDVKAEFNDILKKAPIIIFSKSYCPHSKRAKNILLEKYSIDPKPYVVELDQHKLGPQLQAKLAELTGRRTVPNVLINGVSIGGGDDVAELDESRKLVDKVRDLGGKRMVEVKLRAVEEVKEKVVEKVKEKVEEHVGHGLR</sequence>
<dbReference type="Pfam" id="PF00462">
    <property type="entry name" value="Glutaredoxin"/>
    <property type="match status" value="1"/>
</dbReference>
<protein>
    <recommendedName>
        <fullName evidence="3">Glutaredoxin domain-containing protein</fullName>
    </recommendedName>
</protein>
<keyword evidence="5" id="KW-1185">Reference proteome</keyword>
<keyword evidence="2" id="KW-1133">Transmembrane helix</keyword>
<dbReference type="EMBL" id="JAZHXI010000010">
    <property type="protein sequence ID" value="KAL2067275.1"/>
    <property type="molecule type" value="Genomic_DNA"/>
</dbReference>
<dbReference type="InterPro" id="IPR002109">
    <property type="entry name" value="Glutaredoxin"/>
</dbReference>
<dbReference type="CDD" id="cd03419">
    <property type="entry name" value="GRX_GRXh_1_2_like"/>
    <property type="match status" value="1"/>
</dbReference>